<organism evidence="2 3">
    <name type="scientific">Rotaria magnacalcarata</name>
    <dbReference type="NCBI Taxonomy" id="392030"/>
    <lineage>
        <taxon>Eukaryota</taxon>
        <taxon>Metazoa</taxon>
        <taxon>Spiralia</taxon>
        <taxon>Gnathifera</taxon>
        <taxon>Rotifera</taxon>
        <taxon>Eurotatoria</taxon>
        <taxon>Bdelloidea</taxon>
        <taxon>Philodinida</taxon>
        <taxon>Philodinidae</taxon>
        <taxon>Rotaria</taxon>
    </lineage>
</organism>
<dbReference type="EMBL" id="CAJNRG010018931">
    <property type="protein sequence ID" value="CAF2266044.1"/>
    <property type="molecule type" value="Genomic_DNA"/>
</dbReference>
<dbReference type="EMBL" id="CAJOBF010028757">
    <property type="protein sequence ID" value="CAF4413341.1"/>
    <property type="molecule type" value="Genomic_DNA"/>
</dbReference>
<evidence type="ECO:0000313" key="2">
    <source>
        <dbReference type="EMBL" id="CAF4413341.1"/>
    </source>
</evidence>
<evidence type="ECO:0000313" key="1">
    <source>
        <dbReference type="EMBL" id="CAF2266044.1"/>
    </source>
</evidence>
<gene>
    <name evidence="2" type="ORF">UXM345_LOCUS38563</name>
    <name evidence="1" type="ORF">XDN619_LOCUS36662</name>
</gene>
<proteinExistence type="predicted"/>
<comment type="caution">
    <text evidence="2">The sequence shown here is derived from an EMBL/GenBank/DDBJ whole genome shotgun (WGS) entry which is preliminary data.</text>
</comment>
<protein>
    <submittedName>
        <fullName evidence="2">Uncharacterized protein</fullName>
    </submittedName>
</protein>
<feature type="non-terminal residue" evidence="2">
    <location>
        <position position="88"/>
    </location>
</feature>
<sequence length="88" mass="10250">MQPTQQPKYYPNQFKNVNQNKVCQDIDLNNSYDNDCQLLQGFQTSDVSIPPPNYNNNPQAKMCQNYEQQINWEGHNPNIIQGLESVNF</sequence>
<name>A0A820PXQ3_9BILA</name>
<reference evidence="2" key="1">
    <citation type="submission" date="2021-02" db="EMBL/GenBank/DDBJ databases">
        <authorList>
            <person name="Nowell W R."/>
        </authorList>
    </citation>
    <scope>NUCLEOTIDE SEQUENCE</scope>
</reference>
<evidence type="ECO:0000313" key="3">
    <source>
        <dbReference type="Proteomes" id="UP000663842"/>
    </source>
</evidence>
<dbReference type="AlphaFoldDB" id="A0A820PXQ3"/>
<accession>A0A820PXQ3</accession>
<dbReference type="Proteomes" id="UP000663887">
    <property type="component" value="Unassembled WGS sequence"/>
</dbReference>
<dbReference type="Proteomes" id="UP000663842">
    <property type="component" value="Unassembled WGS sequence"/>
</dbReference>